<sequence length="398" mass="44599">MITVTVETFKKHFFSKSFLLMIFLPILLVIIAILIWGGGSKKIDIASNQQQLTKTIRNGNDDLFTVKDQTWQAAKRRLNAGDTKAYIKIDDAALKQNRFKVQIYGANLSVDKVAQIKQIFENLQAKINSVRSGLTQDQVQMLNQKPSVQYESQQASLSDKTFFVGLVTGIIIYLIILVYSSIFAQEIGSEKGNKVMEMILSSISATQYFFGKFLGMVLLLVTNLVIYAVFVGVLVLFRHQFTAINHIFEFIQNLTNGNLTSIILLDGVFIFFGVALFLLVSSFAGIGVTKQEDISKVSTPVGLIVMVLYMATIWTLTLAKPINYVTKILSVLPFTSSFFLPIWVSTEAVPIWIILAAIILAVGTIILLSWVFSQLYQILALYKGSKPIKYAFKHFLKQ</sequence>
<feature type="transmembrane region" description="Helical" evidence="5">
    <location>
        <begin position="213"/>
        <end position="237"/>
    </location>
</feature>
<protein>
    <submittedName>
        <fullName evidence="7">ABC transporter permease</fullName>
    </submittedName>
</protein>
<accession>A0ABY4P7C9</accession>
<evidence type="ECO:0000256" key="2">
    <source>
        <dbReference type="ARBA" id="ARBA00022692"/>
    </source>
</evidence>
<evidence type="ECO:0000256" key="3">
    <source>
        <dbReference type="ARBA" id="ARBA00022989"/>
    </source>
</evidence>
<feature type="transmembrane region" description="Helical" evidence="5">
    <location>
        <begin position="162"/>
        <end position="184"/>
    </location>
</feature>
<keyword evidence="3 5" id="KW-1133">Transmembrane helix</keyword>
<feature type="transmembrane region" description="Helical" evidence="5">
    <location>
        <begin position="258"/>
        <end position="280"/>
    </location>
</feature>
<evidence type="ECO:0000256" key="5">
    <source>
        <dbReference type="SAM" id="Phobius"/>
    </source>
</evidence>
<keyword evidence="2 5" id="KW-0812">Transmembrane</keyword>
<keyword evidence="8" id="KW-1185">Reference proteome</keyword>
<keyword evidence="4 5" id="KW-0472">Membrane</keyword>
<dbReference type="EMBL" id="CP093366">
    <property type="protein sequence ID" value="UQS81441.1"/>
    <property type="molecule type" value="Genomic_DNA"/>
</dbReference>
<comment type="subcellular location">
    <subcellularLocation>
        <location evidence="1">Membrane</location>
        <topology evidence="1">Multi-pass membrane protein</topology>
    </subcellularLocation>
</comment>
<feature type="transmembrane region" description="Helical" evidence="5">
    <location>
        <begin position="350"/>
        <end position="373"/>
    </location>
</feature>
<dbReference type="InterPro" id="IPR013525">
    <property type="entry name" value="ABC2_TM"/>
</dbReference>
<feature type="domain" description="ABC-2 type transporter transmembrane" evidence="6">
    <location>
        <begin position="16"/>
        <end position="371"/>
    </location>
</feature>
<gene>
    <name evidence="7" type="ORF">MOO45_04220</name>
</gene>
<proteinExistence type="predicted"/>
<evidence type="ECO:0000256" key="1">
    <source>
        <dbReference type="ARBA" id="ARBA00004141"/>
    </source>
</evidence>
<dbReference type="PANTHER" id="PTHR43471">
    <property type="entry name" value="ABC TRANSPORTER PERMEASE"/>
    <property type="match status" value="1"/>
</dbReference>
<evidence type="ECO:0000313" key="7">
    <source>
        <dbReference type="EMBL" id="UQS81441.1"/>
    </source>
</evidence>
<organism evidence="7 8">
    <name type="scientific">Bombilactobacillus folatiphilus</name>
    <dbReference type="NCBI Taxonomy" id="2923362"/>
    <lineage>
        <taxon>Bacteria</taxon>
        <taxon>Bacillati</taxon>
        <taxon>Bacillota</taxon>
        <taxon>Bacilli</taxon>
        <taxon>Lactobacillales</taxon>
        <taxon>Lactobacillaceae</taxon>
        <taxon>Bombilactobacillus</taxon>
    </lineage>
</organism>
<evidence type="ECO:0000259" key="6">
    <source>
        <dbReference type="Pfam" id="PF12698"/>
    </source>
</evidence>
<dbReference type="RefSeq" id="WP_249513702.1">
    <property type="nucleotide sequence ID" value="NZ_CP093366.1"/>
</dbReference>
<feature type="transmembrane region" description="Helical" evidence="5">
    <location>
        <begin position="300"/>
        <end position="317"/>
    </location>
</feature>
<feature type="transmembrane region" description="Helical" evidence="5">
    <location>
        <begin position="18"/>
        <end position="37"/>
    </location>
</feature>
<evidence type="ECO:0000313" key="8">
    <source>
        <dbReference type="Proteomes" id="UP000831495"/>
    </source>
</evidence>
<name>A0ABY4P7C9_9LACO</name>
<reference evidence="7" key="1">
    <citation type="journal article" date="2022" name="Int. J. Syst. Evol. Microbiol.">
        <title>Apilactobacillus apisilvae sp. nov., Nicolia spurrieriana gen. nov. sp. nov., Bombilactobacillus folatiphilus sp. nov. and Bombilactobacillus thymidiniphilus sp. nov., four new lactic acid bacterial isolates from stingless bees Tetragonula carbonaria and Austroplebeia australis.</title>
        <authorList>
            <person name="Oliphant S.A."/>
            <person name="Watson-Haigh N.S."/>
            <person name="Sumby K.M."/>
            <person name="Gardner J."/>
            <person name="Groom S."/>
            <person name="Jiranek V."/>
        </authorList>
    </citation>
    <scope>NUCLEOTIDE SEQUENCE</scope>
    <source>
        <strain evidence="7">SG4_D2</strain>
    </source>
</reference>
<dbReference type="Pfam" id="PF12698">
    <property type="entry name" value="ABC2_membrane_3"/>
    <property type="match status" value="1"/>
</dbReference>
<feature type="transmembrane region" description="Helical" evidence="5">
    <location>
        <begin position="324"/>
        <end position="344"/>
    </location>
</feature>
<dbReference type="Proteomes" id="UP000831495">
    <property type="component" value="Chromosome"/>
</dbReference>
<evidence type="ECO:0000256" key="4">
    <source>
        <dbReference type="ARBA" id="ARBA00023136"/>
    </source>
</evidence>